<reference evidence="5" key="1">
    <citation type="submission" date="2022-03" db="EMBL/GenBank/DDBJ databases">
        <authorList>
            <person name="Lindestad O."/>
        </authorList>
    </citation>
    <scope>NUCLEOTIDE SEQUENCE</scope>
</reference>
<protein>
    <submittedName>
        <fullName evidence="5">Jg2473 protein</fullName>
    </submittedName>
</protein>
<dbReference type="AlphaFoldDB" id="A0A8S4S893"/>
<evidence type="ECO:0000256" key="4">
    <source>
        <dbReference type="SAM" id="MobiDB-lite"/>
    </source>
</evidence>
<dbReference type="PROSITE" id="PS00233">
    <property type="entry name" value="CHIT_BIND_RR_1"/>
    <property type="match status" value="1"/>
</dbReference>
<dbReference type="PANTHER" id="PTHR10380:SF173">
    <property type="entry name" value="CUTICULAR PROTEIN 47EF, ISOFORM C-RELATED"/>
    <property type="match status" value="1"/>
</dbReference>
<feature type="region of interest" description="Disordered" evidence="4">
    <location>
        <begin position="90"/>
        <end position="115"/>
    </location>
</feature>
<dbReference type="InterPro" id="IPR000618">
    <property type="entry name" value="Insect_cuticle"/>
</dbReference>
<dbReference type="GO" id="GO:0062129">
    <property type="term" value="C:chitin-based extracellular matrix"/>
    <property type="evidence" value="ECO:0007669"/>
    <property type="project" value="TreeGrafter"/>
</dbReference>
<name>A0A8S4S893_9NEOP</name>
<sequence>MLMGLPRSCSASGKFEGTHKDCFYTIMRKRCTSLVQRVRATSSGLLMALAGRIGCQYLCHCCMLITLTFASLATAARLDTYLPPKNGASTINTGLQTPLESDSDSGPYVTQSRNYGGHSKNYASQGLNFGSKSQSYASQDRSFDSQANQSQDYENQAQILRYENEIDDKGWHYAYETSDGTKVEQDGRILPGLQPEEGSLAVTGSYSYIGDDGQTYTVTYTADENGFHPSGDHLPTPPPIPEEILKSLQLTAGGNDVSGHYDSQRSSYDADAGY</sequence>
<accession>A0A8S4S893</accession>
<evidence type="ECO:0000256" key="2">
    <source>
        <dbReference type="ARBA" id="ARBA00022729"/>
    </source>
</evidence>
<evidence type="ECO:0000313" key="5">
    <source>
        <dbReference type="EMBL" id="CAH2259879.1"/>
    </source>
</evidence>
<keyword evidence="6" id="KW-1185">Reference proteome</keyword>
<proteinExistence type="predicted"/>
<dbReference type="PROSITE" id="PS51155">
    <property type="entry name" value="CHIT_BIND_RR_2"/>
    <property type="match status" value="1"/>
</dbReference>
<evidence type="ECO:0000256" key="1">
    <source>
        <dbReference type="ARBA" id="ARBA00022460"/>
    </source>
</evidence>
<dbReference type="InterPro" id="IPR031311">
    <property type="entry name" value="CHIT_BIND_RR_consensus"/>
</dbReference>
<dbReference type="OrthoDB" id="6620560at2759"/>
<dbReference type="EMBL" id="CAKXAJ010026154">
    <property type="protein sequence ID" value="CAH2259879.1"/>
    <property type="molecule type" value="Genomic_DNA"/>
</dbReference>
<organism evidence="5 6">
    <name type="scientific">Pararge aegeria aegeria</name>
    <dbReference type="NCBI Taxonomy" id="348720"/>
    <lineage>
        <taxon>Eukaryota</taxon>
        <taxon>Metazoa</taxon>
        <taxon>Ecdysozoa</taxon>
        <taxon>Arthropoda</taxon>
        <taxon>Hexapoda</taxon>
        <taxon>Insecta</taxon>
        <taxon>Pterygota</taxon>
        <taxon>Neoptera</taxon>
        <taxon>Endopterygota</taxon>
        <taxon>Lepidoptera</taxon>
        <taxon>Glossata</taxon>
        <taxon>Ditrysia</taxon>
        <taxon>Papilionoidea</taxon>
        <taxon>Nymphalidae</taxon>
        <taxon>Satyrinae</taxon>
        <taxon>Satyrini</taxon>
        <taxon>Parargina</taxon>
        <taxon>Pararge</taxon>
    </lineage>
</organism>
<keyword evidence="1 3" id="KW-0193">Cuticle</keyword>
<keyword evidence="2" id="KW-0732">Signal</keyword>
<feature type="compositionally biased region" description="Polar residues" evidence="4">
    <location>
        <begin position="90"/>
        <end position="100"/>
    </location>
</feature>
<gene>
    <name evidence="5" type="primary">jg2473</name>
    <name evidence="5" type="ORF">PAEG_LOCUS23666</name>
</gene>
<dbReference type="GO" id="GO:0008010">
    <property type="term" value="F:structural constituent of chitin-based larval cuticle"/>
    <property type="evidence" value="ECO:0007669"/>
    <property type="project" value="TreeGrafter"/>
</dbReference>
<dbReference type="PRINTS" id="PR00947">
    <property type="entry name" value="CUTICLE"/>
</dbReference>
<evidence type="ECO:0000313" key="6">
    <source>
        <dbReference type="Proteomes" id="UP000838756"/>
    </source>
</evidence>
<evidence type="ECO:0000256" key="3">
    <source>
        <dbReference type="PROSITE-ProRule" id="PRU00497"/>
    </source>
</evidence>
<dbReference type="PANTHER" id="PTHR10380">
    <property type="entry name" value="CUTICLE PROTEIN"/>
    <property type="match status" value="1"/>
</dbReference>
<feature type="region of interest" description="Disordered" evidence="4">
    <location>
        <begin position="252"/>
        <end position="274"/>
    </location>
</feature>
<dbReference type="Pfam" id="PF00379">
    <property type="entry name" value="Chitin_bind_4"/>
    <property type="match status" value="1"/>
</dbReference>
<comment type="caution">
    <text evidence="5">The sequence shown here is derived from an EMBL/GenBank/DDBJ whole genome shotgun (WGS) entry which is preliminary data.</text>
</comment>
<feature type="region of interest" description="Disordered" evidence="4">
    <location>
        <begin position="132"/>
        <end position="152"/>
    </location>
</feature>
<dbReference type="InterPro" id="IPR050468">
    <property type="entry name" value="Cuticle_Struct_Prot"/>
</dbReference>
<dbReference type="Proteomes" id="UP000838756">
    <property type="component" value="Unassembled WGS sequence"/>
</dbReference>